<proteinExistence type="predicted"/>
<dbReference type="SUPFAM" id="SSF109709">
    <property type="entry name" value="KorB DNA-binding domain-like"/>
    <property type="match status" value="1"/>
</dbReference>
<dbReference type="KEGG" id="llh:I41_56170"/>
<keyword evidence="3" id="KW-0614">Plasmid</keyword>
<dbReference type="InterPro" id="IPR041468">
    <property type="entry name" value="HTH_ParB/Spo0J"/>
</dbReference>
<name>A0A517U6W1_9BACT</name>
<gene>
    <name evidence="3" type="ORF">I41_56170</name>
</gene>
<dbReference type="AlphaFoldDB" id="A0A517U6W1"/>
<sequence>MQKSTPFQPAHRLWGRILPAGGFSRSLSLLKLPEAIQEHVGRGRIPVSVAREIGKLDSEARQHEMAQEYLAGELTTGQAQATKKGSGAKGSDAAKQSKKWTQSGISITVAYGRGVTLADIAEALEQRAQLLRADGRTKRAA</sequence>
<keyword evidence="4" id="KW-1185">Reference proteome</keyword>
<feature type="domain" description="ParB/Spo0J HTH" evidence="2">
    <location>
        <begin position="26"/>
        <end position="80"/>
    </location>
</feature>
<evidence type="ECO:0000256" key="1">
    <source>
        <dbReference type="SAM" id="MobiDB-lite"/>
    </source>
</evidence>
<dbReference type="Gene3D" id="1.10.10.2830">
    <property type="match status" value="1"/>
</dbReference>
<reference evidence="3 4" key="1">
    <citation type="submission" date="2019-02" db="EMBL/GenBank/DDBJ databases">
        <title>Deep-cultivation of Planctomycetes and their phenomic and genomic characterization uncovers novel biology.</title>
        <authorList>
            <person name="Wiegand S."/>
            <person name="Jogler M."/>
            <person name="Boedeker C."/>
            <person name="Pinto D."/>
            <person name="Vollmers J."/>
            <person name="Rivas-Marin E."/>
            <person name="Kohn T."/>
            <person name="Peeters S.H."/>
            <person name="Heuer A."/>
            <person name="Rast P."/>
            <person name="Oberbeckmann S."/>
            <person name="Bunk B."/>
            <person name="Jeske O."/>
            <person name="Meyerdierks A."/>
            <person name="Storesund J.E."/>
            <person name="Kallscheuer N."/>
            <person name="Luecker S."/>
            <person name="Lage O.M."/>
            <person name="Pohl T."/>
            <person name="Merkel B.J."/>
            <person name="Hornburger P."/>
            <person name="Mueller R.-W."/>
            <person name="Bruemmer F."/>
            <person name="Labrenz M."/>
            <person name="Spormann A.M."/>
            <person name="Op den Camp H."/>
            <person name="Overmann J."/>
            <person name="Amann R."/>
            <person name="Jetten M.S.M."/>
            <person name="Mascher T."/>
            <person name="Medema M.H."/>
            <person name="Devos D.P."/>
            <person name="Kaster A.-K."/>
            <person name="Ovreas L."/>
            <person name="Rohde M."/>
            <person name="Galperin M.Y."/>
            <person name="Jogler C."/>
        </authorList>
    </citation>
    <scope>NUCLEOTIDE SEQUENCE [LARGE SCALE GENOMIC DNA]</scope>
    <source>
        <strain evidence="3 4">I41</strain>
        <plasmid evidence="4">pi41_1</plasmid>
    </source>
</reference>
<dbReference type="Proteomes" id="UP000317909">
    <property type="component" value="Plasmid pI41_1"/>
</dbReference>
<evidence type="ECO:0000259" key="2">
    <source>
        <dbReference type="Pfam" id="PF17762"/>
    </source>
</evidence>
<feature type="region of interest" description="Disordered" evidence="1">
    <location>
        <begin position="75"/>
        <end position="101"/>
    </location>
</feature>
<accession>A0A517U6W1</accession>
<dbReference type="EMBL" id="CP036340">
    <property type="protein sequence ID" value="QDT76367.1"/>
    <property type="molecule type" value="Genomic_DNA"/>
</dbReference>
<organism evidence="3 4">
    <name type="scientific">Lacipirellula limnantheis</name>
    <dbReference type="NCBI Taxonomy" id="2528024"/>
    <lineage>
        <taxon>Bacteria</taxon>
        <taxon>Pseudomonadati</taxon>
        <taxon>Planctomycetota</taxon>
        <taxon>Planctomycetia</taxon>
        <taxon>Pirellulales</taxon>
        <taxon>Lacipirellulaceae</taxon>
        <taxon>Lacipirellula</taxon>
    </lineage>
</organism>
<dbReference type="Pfam" id="PF17762">
    <property type="entry name" value="HTH_ParB"/>
    <property type="match status" value="1"/>
</dbReference>
<geneLocation type="plasmid" evidence="4">
    <name>pi41_1</name>
</geneLocation>
<evidence type="ECO:0000313" key="3">
    <source>
        <dbReference type="EMBL" id="QDT76367.1"/>
    </source>
</evidence>
<protein>
    <recommendedName>
        <fullName evidence="2">ParB/Spo0J HTH domain-containing protein</fullName>
    </recommendedName>
</protein>
<evidence type="ECO:0000313" key="4">
    <source>
        <dbReference type="Proteomes" id="UP000317909"/>
    </source>
</evidence>